<evidence type="ECO:0000259" key="3">
    <source>
        <dbReference type="PROSITE" id="PS51371"/>
    </source>
</evidence>
<dbReference type="InterPro" id="IPR046342">
    <property type="entry name" value="CBS_dom_sf"/>
</dbReference>
<dbReference type="SMART" id="SM00116">
    <property type="entry name" value="CBS"/>
    <property type="match status" value="2"/>
</dbReference>
<gene>
    <name evidence="4" type="ORF">FAZ97_16350</name>
</gene>
<keyword evidence="5" id="KW-1185">Reference proteome</keyword>
<evidence type="ECO:0000313" key="5">
    <source>
        <dbReference type="Proteomes" id="UP000434209"/>
    </source>
</evidence>
<dbReference type="InterPro" id="IPR000644">
    <property type="entry name" value="CBS_dom"/>
</dbReference>
<dbReference type="PROSITE" id="PS51371">
    <property type="entry name" value="CBS"/>
    <property type="match status" value="2"/>
</dbReference>
<feature type="domain" description="CBS" evidence="3">
    <location>
        <begin position="77"/>
        <end position="132"/>
    </location>
</feature>
<dbReference type="RefSeq" id="WP_158759505.1">
    <property type="nucleotide sequence ID" value="NZ_CP046910.1"/>
</dbReference>
<name>A0A7Z2G7C4_9BURK</name>
<dbReference type="PANTHER" id="PTHR43080:SF2">
    <property type="entry name" value="CBS DOMAIN-CONTAINING PROTEIN"/>
    <property type="match status" value="1"/>
</dbReference>
<dbReference type="InterPro" id="IPR051257">
    <property type="entry name" value="Diverse_CBS-Domain"/>
</dbReference>
<dbReference type="Proteomes" id="UP000434209">
    <property type="component" value="Chromosome 2"/>
</dbReference>
<dbReference type="CDD" id="cd04623">
    <property type="entry name" value="CBS_pair_bac_euk"/>
    <property type="match status" value="1"/>
</dbReference>
<evidence type="ECO:0000313" key="4">
    <source>
        <dbReference type="EMBL" id="QGZ56547.1"/>
    </source>
</evidence>
<dbReference type="EMBL" id="CP046910">
    <property type="protein sequence ID" value="QGZ56547.1"/>
    <property type="molecule type" value="Genomic_DNA"/>
</dbReference>
<dbReference type="KEGG" id="pacp:FAZ97_16350"/>
<reference evidence="4 5" key="1">
    <citation type="submission" date="2019-12" db="EMBL/GenBank/DDBJ databases">
        <title>Paraburkholderia acidiphila 7Q-K02 sp. nov and Paraburkholderia acidisoli DHF22 sp. nov., two strains isolated from forest soil.</title>
        <authorList>
            <person name="Gao Z."/>
            <person name="Qiu L."/>
        </authorList>
    </citation>
    <scope>NUCLEOTIDE SEQUENCE [LARGE SCALE GENOMIC DNA]</scope>
    <source>
        <strain evidence="4 5">7Q-K02</strain>
    </source>
</reference>
<protein>
    <submittedName>
        <fullName evidence="4">CBS domain-containing protein</fullName>
    </submittedName>
</protein>
<dbReference type="Gene3D" id="3.10.580.10">
    <property type="entry name" value="CBS-domain"/>
    <property type="match status" value="1"/>
</dbReference>
<dbReference type="SUPFAM" id="SSF54631">
    <property type="entry name" value="CBS-domain pair"/>
    <property type="match status" value="1"/>
</dbReference>
<dbReference type="AlphaFoldDB" id="A0A7Z2G7C4"/>
<dbReference type="PANTHER" id="PTHR43080">
    <property type="entry name" value="CBS DOMAIN-CONTAINING PROTEIN CBSX3, MITOCHONDRIAL"/>
    <property type="match status" value="1"/>
</dbReference>
<dbReference type="Pfam" id="PF00571">
    <property type="entry name" value="CBS"/>
    <property type="match status" value="2"/>
</dbReference>
<feature type="domain" description="CBS" evidence="3">
    <location>
        <begin position="11"/>
        <end position="68"/>
    </location>
</feature>
<dbReference type="OrthoDB" id="9807125at2"/>
<keyword evidence="1 2" id="KW-0129">CBS domain</keyword>
<accession>A0A7Z2G7C4</accession>
<organism evidence="4 5">
    <name type="scientific">Paraburkholderia acidiphila</name>
    <dbReference type="NCBI Taxonomy" id="2571747"/>
    <lineage>
        <taxon>Bacteria</taxon>
        <taxon>Pseudomonadati</taxon>
        <taxon>Pseudomonadota</taxon>
        <taxon>Betaproteobacteria</taxon>
        <taxon>Burkholderiales</taxon>
        <taxon>Burkholderiaceae</taxon>
        <taxon>Paraburkholderia</taxon>
    </lineage>
</organism>
<sequence length="147" mass="16263">MTSVAQVLKSKTEQVVYTIEASDSVYNAIRLMADKQIGALLVTDGPAIAGIVTERDYARKIVLMDRSSKTTAVRDIMSTHVRFVEPQQTTYDCMALMTERRMRHLPVMDGGKLVGMVSIGDLVKEIIAEQKFTIEQLEHYITGGPGA</sequence>
<evidence type="ECO:0000256" key="2">
    <source>
        <dbReference type="PROSITE-ProRule" id="PRU00703"/>
    </source>
</evidence>
<evidence type="ECO:0000256" key="1">
    <source>
        <dbReference type="ARBA" id="ARBA00023122"/>
    </source>
</evidence>
<proteinExistence type="predicted"/>
<dbReference type="InterPro" id="IPR044725">
    <property type="entry name" value="CBSX3_CBS_dom"/>
</dbReference>